<dbReference type="Proteomes" id="UP000001401">
    <property type="component" value="Chromosome"/>
</dbReference>
<dbReference type="HOGENOM" id="CLU_195786_0_0_9"/>
<accession>E6TUI8</accession>
<protein>
    <recommendedName>
        <fullName evidence="3">YlbE-like protein</fullName>
    </recommendedName>
</protein>
<name>E6TUI8_EVAC2</name>
<dbReference type="KEGG" id="bco:Bcell_2621"/>
<proteinExistence type="predicted"/>
<organism evidence="1 2">
    <name type="scientific">Evansella cellulosilytica (strain ATCC 21833 / DSM 2522 / FERM P-1141 / JCM 9156 / N-4)</name>
    <name type="common">Bacillus cellulosilyticus</name>
    <dbReference type="NCBI Taxonomy" id="649639"/>
    <lineage>
        <taxon>Bacteria</taxon>
        <taxon>Bacillati</taxon>
        <taxon>Bacillota</taxon>
        <taxon>Bacilli</taxon>
        <taxon>Bacillales</taxon>
        <taxon>Bacillaceae</taxon>
        <taxon>Evansella</taxon>
    </lineage>
</organism>
<dbReference type="Pfam" id="PF14003">
    <property type="entry name" value="YlbE"/>
    <property type="match status" value="1"/>
</dbReference>
<gene>
    <name evidence="1" type="ordered locus">Bcell_2621</name>
</gene>
<dbReference type="InterPro" id="IPR025613">
    <property type="entry name" value="YlbE"/>
</dbReference>
<sequence length="79" mass="9722">MRTEVYEYILQQPELHQFLRYHPAWYRKLSREPGAIYEMEKDAKVFYGKTFPQRMDKLQSNMNMAMMMLEMMKNFNTKS</sequence>
<dbReference type="EMBL" id="CP002394">
    <property type="protein sequence ID" value="ADU30878.1"/>
    <property type="molecule type" value="Genomic_DNA"/>
</dbReference>
<evidence type="ECO:0000313" key="2">
    <source>
        <dbReference type="Proteomes" id="UP000001401"/>
    </source>
</evidence>
<dbReference type="AlphaFoldDB" id="E6TUI8"/>
<evidence type="ECO:0000313" key="1">
    <source>
        <dbReference type="EMBL" id="ADU30878.1"/>
    </source>
</evidence>
<dbReference type="RefSeq" id="WP_013489211.1">
    <property type="nucleotide sequence ID" value="NC_014829.1"/>
</dbReference>
<dbReference type="STRING" id="649639.Bcell_2621"/>
<evidence type="ECO:0008006" key="3">
    <source>
        <dbReference type="Google" id="ProtNLM"/>
    </source>
</evidence>
<reference evidence="1" key="1">
    <citation type="submission" date="2010-12" db="EMBL/GenBank/DDBJ databases">
        <title>Complete sequence of Bacillus cellulosilyticus DSM 2522.</title>
        <authorList>
            <consortium name="US DOE Joint Genome Institute"/>
            <person name="Lucas S."/>
            <person name="Copeland A."/>
            <person name="Lapidus A."/>
            <person name="Cheng J.-F."/>
            <person name="Bruce D."/>
            <person name="Goodwin L."/>
            <person name="Pitluck S."/>
            <person name="Chertkov O."/>
            <person name="Detter J.C."/>
            <person name="Han C."/>
            <person name="Tapia R."/>
            <person name="Land M."/>
            <person name="Hauser L."/>
            <person name="Jeffries C."/>
            <person name="Kyrpides N."/>
            <person name="Ivanova N."/>
            <person name="Mikhailova N."/>
            <person name="Brumm P."/>
            <person name="Mead D."/>
            <person name="Woyke T."/>
        </authorList>
    </citation>
    <scope>NUCLEOTIDE SEQUENCE [LARGE SCALE GENOMIC DNA]</scope>
    <source>
        <strain evidence="1">DSM 2522</strain>
    </source>
</reference>
<dbReference type="eggNOG" id="ENOG50336YB">
    <property type="taxonomic scope" value="Bacteria"/>
</dbReference>
<keyword evidence="2" id="KW-1185">Reference proteome</keyword>
<dbReference type="OrthoDB" id="1646085at2"/>